<dbReference type="Proteomes" id="UP000708208">
    <property type="component" value="Unassembled WGS sequence"/>
</dbReference>
<evidence type="ECO:0000256" key="1">
    <source>
        <dbReference type="SAM" id="MobiDB-lite"/>
    </source>
</evidence>
<dbReference type="AlphaFoldDB" id="A0A8J2KEY8"/>
<evidence type="ECO:0000313" key="3">
    <source>
        <dbReference type="Proteomes" id="UP000708208"/>
    </source>
</evidence>
<gene>
    <name evidence="2" type="ORF">AFUS01_LOCUS27273</name>
</gene>
<accession>A0A8J2KEY8</accession>
<dbReference type="EMBL" id="CAJVCH010375470">
    <property type="protein sequence ID" value="CAG7816661.1"/>
    <property type="molecule type" value="Genomic_DNA"/>
</dbReference>
<protein>
    <submittedName>
        <fullName evidence="2">Uncharacterized protein</fullName>
    </submittedName>
</protein>
<keyword evidence="3" id="KW-1185">Reference proteome</keyword>
<proteinExistence type="predicted"/>
<evidence type="ECO:0000313" key="2">
    <source>
        <dbReference type="EMBL" id="CAG7816661.1"/>
    </source>
</evidence>
<sequence length="20" mass="2238">PFWTSGTRIIKSMGRSVQEG</sequence>
<organism evidence="2 3">
    <name type="scientific">Allacma fusca</name>
    <dbReference type="NCBI Taxonomy" id="39272"/>
    <lineage>
        <taxon>Eukaryota</taxon>
        <taxon>Metazoa</taxon>
        <taxon>Ecdysozoa</taxon>
        <taxon>Arthropoda</taxon>
        <taxon>Hexapoda</taxon>
        <taxon>Collembola</taxon>
        <taxon>Symphypleona</taxon>
        <taxon>Sminthuridae</taxon>
        <taxon>Allacma</taxon>
    </lineage>
</organism>
<feature type="region of interest" description="Disordered" evidence="1">
    <location>
        <begin position="1"/>
        <end position="20"/>
    </location>
</feature>
<comment type="caution">
    <text evidence="2">The sequence shown here is derived from an EMBL/GenBank/DDBJ whole genome shotgun (WGS) entry which is preliminary data.</text>
</comment>
<reference evidence="2" key="1">
    <citation type="submission" date="2021-06" db="EMBL/GenBank/DDBJ databases">
        <authorList>
            <person name="Hodson N. C."/>
            <person name="Mongue J. A."/>
            <person name="Jaron S. K."/>
        </authorList>
    </citation>
    <scope>NUCLEOTIDE SEQUENCE</scope>
</reference>
<name>A0A8J2KEY8_9HEXA</name>
<feature type="non-terminal residue" evidence="2">
    <location>
        <position position="1"/>
    </location>
</feature>